<dbReference type="EMBL" id="CP034437">
    <property type="protein sequence ID" value="AZN43974.1"/>
    <property type="molecule type" value="Genomic_DNA"/>
</dbReference>
<dbReference type="AlphaFoldDB" id="A0A3S9AE18"/>
<dbReference type="GO" id="GO:0003824">
    <property type="term" value="F:catalytic activity"/>
    <property type="evidence" value="ECO:0007669"/>
    <property type="project" value="InterPro"/>
</dbReference>
<feature type="short sequence motif" description="Histidine triad motif" evidence="1">
    <location>
        <begin position="99"/>
        <end position="103"/>
    </location>
</feature>
<dbReference type="PROSITE" id="PS51084">
    <property type="entry name" value="HIT_2"/>
    <property type="match status" value="1"/>
</dbReference>
<dbReference type="Pfam" id="PF01230">
    <property type="entry name" value="HIT"/>
    <property type="match status" value="1"/>
</dbReference>
<dbReference type="PANTHER" id="PTHR46648:SF1">
    <property type="entry name" value="ADENOSINE 5'-MONOPHOSPHORAMIDASE HNT1"/>
    <property type="match status" value="1"/>
</dbReference>
<organism evidence="3 4">
    <name type="scientific">Paenibacillus albus</name>
    <dbReference type="NCBI Taxonomy" id="2495582"/>
    <lineage>
        <taxon>Bacteria</taxon>
        <taxon>Bacillati</taxon>
        <taxon>Bacillota</taxon>
        <taxon>Bacilli</taxon>
        <taxon>Bacillales</taxon>
        <taxon>Paenibacillaceae</taxon>
        <taxon>Paenibacillus</taxon>
    </lineage>
</organism>
<evidence type="ECO:0000313" key="3">
    <source>
        <dbReference type="EMBL" id="AZN43974.1"/>
    </source>
</evidence>
<dbReference type="InterPro" id="IPR036265">
    <property type="entry name" value="HIT-like_sf"/>
</dbReference>
<dbReference type="KEGG" id="palb:EJC50_29690"/>
<proteinExistence type="predicted"/>
<accession>A0A3S9AE18</accession>
<dbReference type="Proteomes" id="UP000272528">
    <property type="component" value="Chromosome"/>
</dbReference>
<dbReference type="SUPFAM" id="SSF54197">
    <property type="entry name" value="HIT-like"/>
    <property type="match status" value="1"/>
</dbReference>
<dbReference type="InterPro" id="IPR011146">
    <property type="entry name" value="HIT-like"/>
</dbReference>
<reference evidence="4" key="1">
    <citation type="submission" date="2018-12" db="EMBL/GenBank/DDBJ databases">
        <title>Genome sequence of Peanibacillus sp.</title>
        <authorList>
            <person name="Subramani G."/>
            <person name="Srinivasan S."/>
            <person name="Kim M.K."/>
        </authorList>
    </citation>
    <scope>NUCLEOTIDE SEQUENCE [LARGE SCALE GENOMIC DNA]</scope>
    <source>
        <strain evidence="4">18JY67-1</strain>
    </source>
</reference>
<evidence type="ECO:0000313" key="4">
    <source>
        <dbReference type="Proteomes" id="UP000272528"/>
    </source>
</evidence>
<dbReference type="OrthoDB" id="9784774at2"/>
<gene>
    <name evidence="3" type="ORF">EJC50_29690</name>
</gene>
<dbReference type="Gene3D" id="3.30.428.10">
    <property type="entry name" value="HIT-like"/>
    <property type="match status" value="1"/>
</dbReference>
<protein>
    <submittedName>
        <fullName evidence="3">HIT family protein</fullName>
    </submittedName>
</protein>
<name>A0A3S9AE18_9BACL</name>
<dbReference type="InterPro" id="IPR001310">
    <property type="entry name" value="Histidine_triad_HIT"/>
</dbReference>
<evidence type="ECO:0000259" key="2">
    <source>
        <dbReference type="PROSITE" id="PS51084"/>
    </source>
</evidence>
<sequence length="148" mass="16545">MQPCFICSKQRGDMKSAGGVIYEDEHVSVSHMGISGESQSAYLGYLIIETKRHTRGLGDLTDEEASAVFVATNRMSRILRDSLQAEHVYSYVRGDAVPHFHMHLIPRYAGTPEPFWHPVQLAEWPDAPRGNTSQIVQVCSQLRAAMTN</sequence>
<keyword evidence="4" id="KW-1185">Reference proteome</keyword>
<feature type="domain" description="HIT" evidence="2">
    <location>
        <begin position="44"/>
        <end position="114"/>
    </location>
</feature>
<dbReference type="PANTHER" id="PTHR46648">
    <property type="entry name" value="HIT FAMILY PROTEIN 1"/>
    <property type="match status" value="1"/>
</dbReference>
<evidence type="ECO:0000256" key="1">
    <source>
        <dbReference type="PROSITE-ProRule" id="PRU00464"/>
    </source>
</evidence>
<dbReference type="GO" id="GO:0009117">
    <property type="term" value="P:nucleotide metabolic process"/>
    <property type="evidence" value="ECO:0007669"/>
    <property type="project" value="TreeGrafter"/>
</dbReference>